<dbReference type="eggNOG" id="COG4962">
    <property type="taxonomic scope" value="Bacteria"/>
</dbReference>
<gene>
    <name evidence="3" type="ordered locus">Ccel_0503</name>
</gene>
<dbReference type="Proteomes" id="UP000001349">
    <property type="component" value="Chromosome"/>
</dbReference>
<name>B8I6J3_RUMCH</name>
<evidence type="ECO:0000313" key="3">
    <source>
        <dbReference type="EMBL" id="ACL74885.1"/>
    </source>
</evidence>
<dbReference type="RefSeq" id="WP_012634947.1">
    <property type="nucleotide sequence ID" value="NC_011898.1"/>
</dbReference>
<feature type="domain" description="Bacterial type II secretion system protein E" evidence="2">
    <location>
        <begin position="67"/>
        <end position="337"/>
    </location>
</feature>
<dbReference type="InterPro" id="IPR001482">
    <property type="entry name" value="T2SS/T4SS_dom"/>
</dbReference>
<dbReference type="PANTHER" id="PTHR30486:SF15">
    <property type="entry name" value="TYPE II_IV SECRETION SYSTEM ATPASE"/>
    <property type="match status" value="1"/>
</dbReference>
<dbReference type="Gene3D" id="3.40.50.300">
    <property type="entry name" value="P-loop containing nucleotide triphosphate hydrolases"/>
    <property type="match status" value="1"/>
</dbReference>
<dbReference type="GO" id="GO:0016887">
    <property type="term" value="F:ATP hydrolysis activity"/>
    <property type="evidence" value="ECO:0007669"/>
    <property type="project" value="InterPro"/>
</dbReference>
<dbReference type="InterPro" id="IPR050921">
    <property type="entry name" value="T4SS_GSP_E_ATPase"/>
</dbReference>
<evidence type="ECO:0000313" key="4">
    <source>
        <dbReference type="Proteomes" id="UP000001349"/>
    </source>
</evidence>
<dbReference type="Pfam" id="PF00437">
    <property type="entry name" value="T2SSE"/>
    <property type="match status" value="1"/>
</dbReference>
<dbReference type="SUPFAM" id="SSF52540">
    <property type="entry name" value="P-loop containing nucleoside triphosphate hydrolases"/>
    <property type="match status" value="1"/>
</dbReference>
<evidence type="ECO:0000259" key="2">
    <source>
        <dbReference type="Pfam" id="PF00437"/>
    </source>
</evidence>
<protein>
    <submittedName>
        <fullName evidence="3">Type II secretion system protein E</fullName>
    </submittedName>
</protein>
<dbReference type="STRING" id="394503.Ccel_0503"/>
<dbReference type="OrthoDB" id="9810761at2"/>
<dbReference type="HOGENOM" id="CLU_005379_4_1_9"/>
<accession>B8I6J3</accession>
<dbReference type="PANTHER" id="PTHR30486">
    <property type="entry name" value="TWITCHING MOTILITY PROTEIN PILT"/>
    <property type="match status" value="1"/>
</dbReference>
<dbReference type="InterPro" id="IPR027417">
    <property type="entry name" value="P-loop_NTPase"/>
</dbReference>
<evidence type="ECO:0000256" key="1">
    <source>
        <dbReference type="ARBA" id="ARBA00006611"/>
    </source>
</evidence>
<sequence>MKQELINEIKTSINDKIDLKRNFTDDEINELTVRTVLDKSKQVFLSSTEKKQIIESVFNSLRRLDILQPILDDNQVTEIMINGPNDIFIEKKGKISRLEMFFESQQKLEDIIQIMVTAVNRTVNESNPIVDARLKDGSRLNVVLPPIAINGPIVTIRKFPGKPIDVKSLIELGSLTEEAADALKILVRAKYNIFVAGGTGAGKTTYLNVLSNFIPADERIITIEDSAELQITNISNLVRLETRNANVEGRGEVTIKNLIRTALRMRPNRIIVGEVRGEEAIDMLAAMNTGHDGSLSTGHANSSQDMFSRLETMILSSAPLPLEAVRKQIASAIDIIIFLSRLRDGSRRTMEISEVLGIENGLIRLNPLFVFEETFQGDKKPINLVCGCLKRTLNPLINKHKIINSGIYNDF</sequence>
<comment type="similarity">
    <text evidence="1">Belongs to the GSP E family.</text>
</comment>
<dbReference type="Gene3D" id="3.30.450.380">
    <property type="match status" value="1"/>
</dbReference>
<dbReference type="AlphaFoldDB" id="B8I6J3"/>
<reference evidence="3 4" key="1">
    <citation type="submission" date="2009-01" db="EMBL/GenBank/DDBJ databases">
        <title>Complete sequence of Clostridium cellulolyticum H10.</title>
        <authorList>
            <consortium name="US DOE Joint Genome Institute"/>
            <person name="Lucas S."/>
            <person name="Copeland A."/>
            <person name="Lapidus A."/>
            <person name="Glavina del Rio T."/>
            <person name="Dalin E."/>
            <person name="Tice H."/>
            <person name="Bruce D."/>
            <person name="Goodwin L."/>
            <person name="Pitluck S."/>
            <person name="Chertkov O."/>
            <person name="Saunders E."/>
            <person name="Brettin T."/>
            <person name="Detter J.C."/>
            <person name="Han C."/>
            <person name="Larimer F."/>
            <person name="Land M."/>
            <person name="Hauser L."/>
            <person name="Kyrpides N."/>
            <person name="Ivanova N."/>
            <person name="Zhou J."/>
            <person name="Richardson P."/>
        </authorList>
    </citation>
    <scope>NUCLEOTIDE SEQUENCE [LARGE SCALE GENOMIC DNA]</scope>
    <source>
        <strain evidence="4">ATCC 35319 / DSM 5812 / JCM 6584 / H10</strain>
    </source>
</reference>
<keyword evidence="4" id="KW-1185">Reference proteome</keyword>
<proteinExistence type="inferred from homology"/>
<dbReference type="KEGG" id="cce:Ccel_0503"/>
<dbReference type="CDD" id="cd01130">
    <property type="entry name" value="VirB11-like_ATPase"/>
    <property type="match status" value="1"/>
</dbReference>
<organism evidence="3 4">
    <name type="scientific">Ruminiclostridium cellulolyticum (strain ATCC 35319 / DSM 5812 / JCM 6584 / H10)</name>
    <name type="common">Clostridium cellulolyticum</name>
    <dbReference type="NCBI Taxonomy" id="394503"/>
    <lineage>
        <taxon>Bacteria</taxon>
        <taxon>Bacillati</taxon>
        <taxon>Bacillota</taxon>
        <taxon>Clostridia</taxon>
        <taxon>Eubacteriales</taxon>
        <taxon>Oscillospiraceae</taxon>
        <taxon>Ruminiclostridium</taxon>
    </lineage>
</organism>
<dbReference type="EMBL" id="CP001348">
    <property type="protein sequence ID" value="ACL74885.1"/>
    <property type="molecule type" value="Genomic_DNA"/>
</dbReference>